<feature type="compositionally biased region" description="Basic and acidic residues" evidence="1">
    <location>
        <begin position="7"/>
        <end position="24"/>
    </location>
</feature>
<keyword evidence="3" id="KW-1185">Reference proteome</keyword>
<comment type="caution">
    <text evidence="2">The sequence shown here is derived from an EMBL/GenBank/DDBJ whole genome shotgun (WGS) entry which is preliminary data.</text>
</comment>
<dbReference type="EMBL" id="PKMF04000122">
    <property type="protein sequence ID" value="KAK7848786.1"/>
    <property type="molecule type" value="Genomic_DNA"/>
</dbReference>
<dbReference type="AlphaFoldDB" id="A0AAW0LDA8"/>
<evidence type="ECO:0000256" key="1">
    <source>
        <dbReference type="SAM" id="MobiDB-lite"/>
    </source>
</evidence>
<protein>
    <submittedName>
        <fullName evidence="2">Uncharacterized protein</fullName>
    </submittedName>
</protein>
<sequence length="65" mass="7548">MNCLKALSEKQRDRWDSRGRLRGEEGEDENYGSREDFYLLATKLSCAIQKQIETDLSDIILTMCC</sequence>
<dbReference type="Proteomes" id="UP000237347">
    <property type="component" value="Unassembled WGS sequence"/>
</dbReference>
<organism evidence="2 3">
    <name type="scientific">Quercus suber</name>
    <name type="common">Cork oak</name>
    <dbReference type="NCBI Taxonomy" id="58331"/>
    <lineage>
        <taxon>Eukaryota</taxon>
        <taxon>Viridiplantae</taxon>
        <taxon>Streptophyta</taxon>
        <taxon>Embryophyta</taxon>
        <taxon>Tracheophyta</taxon>
        <taxon>Spermatophyta</taxon>
        <taxon>Magnoliopsida</taxon>
        <taxon>eudicotyledons</taxon>
        <taxon>Gunneridae</taxon>
        <taxon>Pentapetalae</taxon>
        <taxon>rosids</taxon>
        <taxon>fabids</taxon>
        <taxon>Fagales</taxon>
        <taxon>Fagaceae</taxon>
        <taxon>Quercus</taxon>
    </lineage>
</organism>
<accession>A0AAW0LDA8</accession>
<gene>
    <name evidence="2" type="ORF">CFP56_004241</name>
</gene>
<reference evidence="2 3" key="1">
    <citation type="journal article" date="2018" name="Sci. Data">
        <title>The draft genome sequence of cork oak.</title>
        <authorList>
            <person name="Ramos A.M."/>
            <person name="Usie A."/>
            <person name="Barbosa P."/>
            <person name="Barros P.M."/>
            <person name="Capote T."/>
            <person name="Chaves I."/>
            <person name="Simoes F."/>
            <person name="Abreu I."/>
            <person name="Carrasquinho I."/>
            <person name="Faro C."/>
            <person name="Guimaraes J.B."/>
            <person name="Mendonca D."/>
            <person name="Nobrega F."/>
            <person name="Rodrigues L."/>
            <person name="Saibo N.J.M."/>
            <person name="Varela M.C."/>
            <person name="Egas C."/>
            <person name="Matos J."/>
            <person name="Miguel C.M."/>
            <person name="Oliveira M.M."/>
            <person name="Ricardo C.P."/>
            <person name="Goncalves S."/>
        </authorList>
    </citation>
    <scope>NUCLEOTIDE SEQUENCE [LARGE SCALE GENOMIC DNA]</scope>
    <source>
        <strain evidence="3">cv. HL8</strain>
    </source>
</reference>
<evidence type="ECO:0000313" key="2">
    <source>
        <dbReference type="EMBL" id="KAK7848786.1"/>
    </source>
</evidence>
<feature type="region of interest" description="Disordered" evidence="1">
    <location>
        <begin position="1"/>
        <end position="30"/>
    </location>
</feature>
<name>A0AAW0LDA8_QUESU</name>
<proteinExistence type="predicted"/>
<evidence type="ECO:0000313" key="3">
    <source>
        <dbReference type="Proteomes" id="UP000237347"/>
    </source>
</evidence>